<gene>
    <name evidence="2" type="ORF">BCR33DRAFT_785171</name>
</gene>
<accession>A0A1Y2CDZ2</accession>
<dbReference type="AlphaFoldDB" id="A0A1Y2CDZ2"/>
<dbReference type="PROSITE" id="PS50096">
    <property type="entry name" value="IQ"/>
    <property type="match status" value="1"/>
</dbReference>
<proteinExistence type="predicted"/>
<organism evidence="2 3">
    <name type="scientific">Rhizoclosmatium globosum</name>
    <dbReference type="NCBI Taxonomy" id="329046"/>
    <lineage>
        <taxon>Eukaryota</taxon>
        <taxon>Fungi</taxon>
        <taxon>Fungi incertae sedis</taxon>
        <taxon>Chytridiomycota</taxon>
        <taxon>Chytridiomycota incertae sedis</taxon>
        <taxon>Chytridiomycetes</taxon>
        <taxon>Chytridiales</taxon>
        <taxon>Chytriomycetaceae</taxon>
        <taxon>Rhizoclosmatium</taxon>
    </lineage>
</organism>
<feature type="compositionally biased region" description="Polar residues" evidence="1">
    <location>
        <begin position="1046"/>
        <end position="1058"/>
    </location>
</feature>
<feature type="region of interest" description="Disordered" evidence="1">
    <location>
        <begin position="243"/>
        <end position="312"/>
    </location>
</feature>
<feature type="compositionally biased region" description="Polar residues" evidence="1">
    <location>
        <begin position="869"/>
        <end position="878"/>
    </location>
</feature>
<feature type="region of interest" description="Disordered" evidence="1">
    <location>
        <begin position="863"/>
        <end position="883"/>
    </location>
</feature>
<reference evidence="2 3" key="1">
    <citation type="submission" date="2016-07" db="EMBL/GenBank/DDBJ databases">
        <title>Pervasive Adenine N6-methylation of Active Genes in Fungi.</title>
        <authorList>
            <consortium name="DOE Joint Genome Institute"/>
            <person name="Mondo S.J."/>
            <person name="Dannebaum R.O."/>
            <person name="Kuo R.C."/>
            <person name="Labutti K."/>
            <person name="Haridas S."/>
            <person name="Kuo A."/>
            <person name="Salamov A."/>
            <person name="Ahrendt S.R."/>
            <person name="Lipzen A."/>
            <person name="Sullivan W."/>
            <person name="Andreopoulos W.B."/>
            <person name="Clum A."/>
            <person name="Lindquist E."/>
            <person name="Daum C."/>
            <person name="Ramamoorthy G.K."/>
            <person name="Gryganskyi A."/>
            <person name="Culley D."/>
            <person name="Magnuson J.K."/>
            <person name="James T.Y."/>
            <person name="O'Malley M.A."/>
            <person name="Stajich J.E."/>
            <person name="Spatafora J.W."/>
            <person name="Visel A."/>
            <person name="Grigoriev I.V."/>
        </authorList>
    </citation>
    <scope>NUCLEOTIDE SEQUENCE [LARGE SCALE GENOMIC DNA]</scope>
    <source>
        <strain evidence="2 3">JEL800</strain>
    </source>
</reference>
<evidence type="ECO:0000256" key="1">
    <source>
        <dbReference type="SAM" id="MobiDB-lite"/>
    </source>
</evidence>
<name>A0A1Y2CDZ2_9FUNG</name>
<dbReference type="OrthoDB" id="2162461at2759"/>
<comment type="caution">
    <text evidence="2">The sequence shown here is derived from an EMBL/GenBank/DDBJ whole genome shotgun (WGS) entry which is preliminary data.</text>
</comment>
<dbReference type="EMBL" id="MCGO01000022">
    <property type="protein sequence ID" value="ORY44525.1"/>
    <property type="molecule type" value="Genomic_DNA"/>
</dbReference>
<sequence length="1180" mass="128873">MPETASPGKISATYIAELKLYFAFGSTESPSLPPVSSSTSGISADLPRTDRTQLRSALKSAGNSRFSLNGSNTSLTRSSHKVAFDALAVDQNKMDRKSIVEMTRASSRTSSAMTANSLIVPYNMDPILSNENMNQEELPQDADKKTRPLSSRPMSAASITSRAALRMRSISANAYGKEVKLTGFEFRRNPVVEALAEQLIETRRQETEHMNRLLLLRLTNPWSSIKNSEVLFTDYAWNQIHQDFGKPQRPKTAPTSAKKSPRRSVPAVKMPDVPPPEPTRRDIYFAKLATPRPKHYNDPLPPEIPTPRHLPGPPDLERLEALARPRQIHPPYQSPIVYPGCTDAQRKKPVRIREIDPAVFNRLTKPKTVIRPEDIEPLHVPQVKRSKIGQRLMKEVKSRIDAAPGPSSQHTANSGDFLAGGDMDVSRNESFAEPVVEGRFTLSLRPKSGATNVAVSQVFVDMYEHSTGLSSVNLNEEGAPSGLNIYQTQDMEPAMETLEKQESILSISRPSINLNMEIMVQRPSVSPAIVEQESETSHSISVEPAIDTSVPPEANIIISPDPASSTTQNLLELTQEHHAAAVKLQSTFRGFALRKRLSLVDDNRAWDLRASTIQPDYVDNTRQSISQGYREEEGGPLSLAQSMHIMRSISGSRMIMEEKEEGEEVDENGKKMSVVETHASARPSSYVSRRGSAAAGLGSVTIHESATGSQTGLKSSTESFGMGKKLHLLPTELDARSANISIRPSVAVDGVTDSQQLQITDAAHKKLESLKQENEGSDDSITLGKLLHLLPKDLEGQSTNISTIGTSVPSMAVTPRIDTEESFGNVSNAATHGSINHIAQSDEVPVVSEKASRVTSLRQSVGKGLDNELSGSKSQVNSAPAVDETVEEHFDVVPEPVDDYVDAGAEEPVPEYAEVVDEDMHEDAIPSVEDAFDDHSPVLAEEPITDYADEVLEAVPDEHIPNFEDATGNAVESLPTDNFVEDNFTENVQDALESSPPEDIIPDSFDESHGIENEPVSEIFEDVVDSSLVPAEVAESPIEDTFETAINESPDTVNSNIPDSIVDDSLPLTNDSNRNSKSHTSKSPEVVPSSEQRSSHAVVDEHLSKRYKSLDELNPHLKAASMSVTSKSVGSLPQTQSIINTSKETLNNATEGATVARKSVEQLRQGSVDELQMQTETENQ</sequence>
<dbReference type="Proteomes" id="UP000193642">
    <property type="component" value="Unassembled WGS sequence"/>
</dbReference>
<evidence type="ECO:0000313" key="2">
    <source>
        <dbReference type="EMBL" id="ORY44525.1"/>
    </source>
</evidence>
<feature type="region of interest" description="Disordered" evidence="1">
    <location>
        <begin position="1046"/>
        <end position="1101"/>
    </location>
</feature>
<feature type="compositionally biased region" description="Polar residues" evidence="1">
    <location>
        <begin position="148"/>
        <end position="158"/>
    </location>
</feature>
<feature type="region of interest" description="Disordered" evidence="1">
    <location>
        <begin position="400"/>
        <end position="421"/>
    </location>
</feature>
<dbReference type="CDD" id="cd23767">
    <property type="entry name" value="IQCD"/>
    <property type="match status" value="1"/>
</dbReference>
<feature type="compositionally biased region" description="Pro residues" evidence="1">
    <location>
        <begin position="299"/>
        <end position="312"/>
    </location>
</feature>
<evidence type="ECO:0000313" key="3">
    <source>
        <dbReference type="Proteomes" id="UP000193642"/>
    </source>
</evidence>
<feature type="region of interest" description="Disordered" evidence="1">
    <location>
        <begin position="136"/>
        <end position="158"/>
    </location>
</feature>
<keyword evidence="3" id="KW-1185">Reference proteome</keyword>
<protein>
    <submittedName>
        <fullName evidence="2">Uncharacterized protein</fullName>
    </submittedName>
</protein>